<evidence type="ECO:0000313" key="2">
    <source>
        <dbReference type="Proteomes" id="UP001163152"/>
    </source>
</evidence>
<dbReference type="RefSeq" id="WP_268612666.1">
    <property type="nucleotide sequence ID" value="NZ_CP113797.1"/>
</dbReference>
<dbReference type="KEGG" id="tsin:OXH18_10310"/>
<proteinExistence type="predicted"/>
<accession>A0A9E8ZJH7</accession>
<evidence type="ECO:0000313" key="1">
    <source>
        <dbReference type="EMBL" id="WAL62355.1"/>
    </source>
</evidence>
<reference evidence="1" key="1">
    <citation type="submission" date="2022-12" db="EMBL/GenBank/DDBJ databases">
        <title>Polyphasic identification of a Novel Hot-Spring Cyanobacterium Ocullathermofonsia sinensis gen nov. sp. nov. and Genomic Insights on its Adaptations to the Thermal Habitat.</title>
        <authorList>
            <person name="Daroch M."/>
            <person name="Tang J."/>
            <person name="Jiang Y."/>
        </authorList>
    </citation>
    <scope>NUCLEOTIDE SEQUENCE</scope>
    <source>
        <strain evidence="1">PKUAC-SCTA174</strain>
    </source>
</reference>
<protein>
    <submittedName>
        <fullName evidence="1">Uncharacterized protein</fullName>
    </submittedName>
</protein>
<organism evidence="1 2">
    <name type="scientific">Thermocoleostomius sinensis A174</name>
    <dbReference type="NCBI Taxonomy" id="2016057"/>
    <lineage>
        <taxon>Bacteria</taxon>
        <taxon>Bacillati</taxon>
        <taxon>Cyanobacteriota</taxon>
        <taxon>Cyanophyceae</taxon>
        <taxon>Oculatellales</taxon>
        <taxon>Oculatellaceae</taxon>
        <taxon>Thermocoleostomius</taxon>
    </lineage>
</organism>
<dbReference type="EMBL" id="CP113797">
    <property type="protein sequence ID" value="WAL62355.1"/>
    <property type="molecule type" value="Genomic_DNA"/>
</dbReference>
<keyword evidence="2" id="KW-1185">Reference proteome</keyword>
<dbReference type="Proteomes" id="UP001163152">
    <property type="component" value="Chromosome"/>
</dbReference>
<dbReference type="AlphaFoldDB" id="A0A9E8ZJH7"/>
<name>A0A9E8ZJH7_9CYAN</name>
<gene>
    <name evidence="1" type="ORF">OXH18_10310</name>
</gene>
<sequence length="66" mass="7427">MQYLLIDPHQRLLGTLNSEKVLSVGDTFENHNAQFYTVIGLNWFKQRSQAQSLTVIPAKPAKAVAQ</sequence>